<dbReference type="AlphaFoldDB" id="J0MQ83"/>
<dbReference type="EMBL" id="AKFT01000221">
    <property type="protein sequence ID" value="EJF36409.1"/>
    <property type="molecule type" value="Genomic_DNA"/>
</dbReference>
<organism evidence="1 2">
    <name type="scientific">Actinomyces massiliensis F0489</name>
    <dbReference type="NCBI Taxonomy" id="1125718"/>
    <lineage>
        <taxon>Bacteria</taxon>
        <taxon>Bacillati</taxon>
        <taxon>Actinomycetota</taxon>
        <taxon>Actinomycetes</taxon>
        <taxon>Actinomycetales</taxon>
        <taxon>Actinomycetaceae</taxon>
        <taxon>Actinomyces</taxon>
    </lineage>
</organism>
<dbReference type="Proteomes" id="UP000002941">
    <property type="component" value="Unassembled WGS sequence"/>
</dbReference>
<reference evidence="1 2" key="1">
    <citation type="submission" date="2012-05" db="EMBL/GenBank/DDBJ databases">
        <authorList>
            <person name="Harkins D.M."/>
            <person name="Madupu R."/>
            <person name="Durkin A.S."/>
            <person name="Torralba M."/>
            <person name="Methe B."/>
            <person name="Sutton G.G."/>
            <person name="Nelson K.E."/>
        </authorList>
    </citation>
    <scope>NUCLEOTIDE SEQUENCE [LARGE SCALE GENOMIC DNA]</scope>
    <source>
        <strain evidence="1 2">F0489</strain>
    </source>
</reference>
<accession>J0MQ83</accession>
<evidence type="ECO:0000313" key="2">
    <source>
        <dbReference type="Proteomes" id="UP000002941"/>
    </source>
</evidence>
<proteinExistence type="predicted"/>
<evidence type="ECO:0000313" key="1">
    <source>
        <dbReference type="EMBL" id="EJF36409.1"/>
    </source>
</evidence>
<gene>
    <name evidence="1" type="ORF">HMPREF1318_2234</name>
</gene>
<sequence length="52" mass="5763">MAVLHGFLEPRDLAVAVPGRLHRRIDASCNVPVLLWRSDAGEQPPFQKVGEL</sequence>
<comment type="caution">
    <text evidence="1">The sequence shown here is derived from an EMBL/GenBank/DDBJ whole genome shotgun (WGS) entry which is preliminary data.</text>
</comment>
<name>J0MQ83_9ACTO</name>
<keyword evidence="2" id="KW-1185">Reference proteome</keyword>
<protein>
    <submittedName>
        <fullName evidence="1">Uncharacterized protein</fullName>
    </submittedName>
</protein>